<dbReference type="RefSeq" id="WP_160629862.1">
    <property type="nucleotide sequence ID" value="NZ_CP047593.1"/>
</dbReference>
<dbReference type="NCBIfam" id="NF011080">
    <property type="entry name" value="PRK14508.1-3"/>
    <property type="match status" value="1"/>
</dbReference>
<comment type="similarity">
    <text evidence="2 10">Belongs to the disproportionating enzyme family.</text>
</comment>
<dbReference type="NCBIfam" id="TIGR00217">
    <property type="entry name" value="malQ"/>
    <property type="match status" value="1"/>
</dbReference>
<dbReference type="PANTHER" id="PTHR32438">
    <property type="entry name" value="4-ALPHA-GLUCANOTRANSFERASE DPE1, CHLOROPLASTIC/AMYLOPLASTIC"/>
    <property type="match status" value="1"/>
</dbReference>
<evidence type="ECO:0000256" key="7">
    <source>
        <dbReference type="ARBA" id="ARBA00023277"/>
    </source>
</evidence>
<name>A0A6P1M7X3_9BACT</name>
<dbReference type="GO" id="GO:0004134">
    <property type="term" value="F:4-alpha-glucanotransferase activity"/>
    <property type="evidence" value="ECO:0007669"/>
    <property type="project" value="UniProtKB-EC"/>
</dbReference>
<dbReference type="Gene3D" id="3.20.20.80">
    <property type="entry name" value="Glycosidases"/>
    <property type="match status" value="1"/>
</dbReference>
<gene>
    <name evidence="11" type="primary">malQ</name>
    <name evidence="11" type="ORF">GT409_15000</name>
</gene>
<proteinExistence type="inferred from homology"/>
<evidence type="ECO:0000256" key="6">
    <source>
        <dbReference type="ARBA" id="ARBA00022679"/>
    </source>
</evidence>
<keyword evidence="6 10" id="KW-0808">Transferase</keyword>
<keyword evidence="5 10" id="KW-0328">Glycosyltransferase</keyword>
<evidence type="ECO:0000256" key="8">
    <source>
        <dbReference type="ARBA" id="ARBA00031423"/>
    </source>
</evidence>
<dbReference type="KEGG" id="taer:GT409_15000"/>
<dbReference type="EMBL" id="CP047593">
    <property type="protein sequence ID" value="QHI70690.1"/>
    <property type="molecule type" value="Genomic_DNA"/>
</dbReference>
<evidence type="ECO:0000256" key="5">
    <source>
        <dbReference type="ARBA" id="ARBA00022676"/>
    </source>
</evidence>
<protein>
    <recommendedName>
        <fullName evidence="4 10">4-alpha-glucanotransferase</fullName>
        <ecNumber evidence="3 10">2.4.1.25</ecNumber>
    </recommendedName>
    <alternativeName>
        <fullName evidence="8 10">Amylomaltase</fullName>
    </alternativeName>
    <alternativeName>
        <fullName evidence="9 10">Disproportionating enzyme</fullName>
    </alternativeName>
</protein>
<dbReference type="PANTHER" id="PTHR32438:SF5">
    <property type="entry name" value="4-ALPHA-GLUCANOTRANSFERASE DPE1, CHLOROPLASTIC_AMYLOPLASTIC"/>
    <property type="match status" value="1"/>
</dbReference>
<keyword evidence="7 10" id="KW-0119">Carbohydrate metabolism</keyword>
<dbReference type="InterPro" id="IPR017853">
    <property type="entry name" value="GH"/>
</dbReference>
<sequence length="499" mass="57678">MSSERKSGILLHITSLPGKWGMGELGPEARKFGEFLAACGQKLWQILPVNPIGYGYSAYSSSSAFAGNPLLISFDELIEEGLLTKRHLSRFPEFDPHKIDFPAVIDARVKILNGVCERFDDSADFKAFCKKESYWLDDYALFVTIRSAQNGAPWTDWPEALRDRDVHTLEKFGKQHVEEIRRHRVLQYLFARHWKKMREFFQTLEIEIIGDVPIFVAADSADVWAHRELFQLNKDGSSLVVAGVPPDYFSETGQRWGNPLYDWEVHRKTKYAWWTARMRRTFELVDKVRIDHFRGFESYWEIPAKEPTAIHGEWVQGPGVGFFQTLESNLRKVPMFGKTFQLAEHVIAEDLGIITDAVDELREACGFPGMTVLQFRFSPDDMRKDGYRPEGDEDRVVYTGTHDNETTRKWFKALDEKTSHEVRVYLHTHGDHIHRDLAELAMRSPARWAILPLQDVLGRGRRMNMPGTTTGNWDWRVSEDMITTGIAEFLKEMTERNGR</sequence>
<reference evidence="11 12" key="1">
    <citation type="submission" date="2020-01" db="EMBL/GenBank/DDBJ databases">
        <title>Ponticoccus aerotolerans gen. nov., sp. nov., an anaerobic bacterium and proposal of Ponticoccusceae fam. nov., Ponticoccusles ord. nov. and Ponticoccuse classis nov. in the phylum Kiritimatiellaeota.</title>
        <authorList>
            <person name="Zhou L.Y."/>
            <person name="Du Z.J."/>
        </authorList>
    </citation>
    <scope>NUCLEOTIDE SEQUENCE [LARGE SCALE GENOMIC DNA]</scope>
    <source>
        <strain evidence="11 12">S-5007</strain>
    </source>
</reference>
<dbReference type="InterPro" id="IPR003385">
    <property type="entry name" value="Glyco_hydro_77"/>
</dbReference>
<comment type="catalytic activity">
    <reaction evidence="1 10">
        <text>Transfers a segment of a (1-&gt;4)-alpha-D-glucan to a new position in an acceptor, which may be glucose or a (1-&gt;4)-alpha-D-glucan.</text>
        <dbReference type="EC" id="2.4.1.25"/>
    </reaction>
</comment>
<evidence type="ECO:0000256" key="1">
    <source>
        <dbReference type="ARBA" id="ARBA00000439"/>
    </source>
</evidence>
<evidence type="ECO:0000313" key="11">
    <source>
        <dbReference type="EMBL" id="QHI70690.1"/>
    </source>
</evidence>
<evidence type="ECO:0000256" key="4">
    <source>
        <dbReference type="ARBA" id="ARBA00020295"/>
    </source>
</evidence>
<dbReference type="Pfam" id="PF02446">
    <property type="entry name" value="Glyco_hydro_77"/>
    <property type="match status" value="1"/>
</dbReference>
<evidence type="ECO:0000256" key="9">
    <source>
        <dbReference type="ARBA" id="ARBA00031501"/>
    </source>
</evidence>
<dbReference type="AlphaFoldDB" id="A0A6P1M7X3"/>
<evidence type="ECO:0000256" key="2">
    <source>
        <dbReference type="ARBA" id="ARBA00005684"/>
    </source>
</evidence>
<evidence type="ECO:0000313" key="12">
    <source>
        <dbReference type="Proteomes" id="UP000464954"/>
    </source>
</evidence>
<evidence type="ECO:0000256" key="3">
    <source>
        <dbReference type="ARBA" id="ARBA00012560"/>
    </source>
</evidence>
<accession>A0A6P1M7X3</accession>
<dbReference type="SUPFAM" id="SSF51445">
    <property type="entry name" value="(Trans)glycosidases"/>
    <property type="match status" value="1"/>
</dbReference>
<keyword evidence="12" id="KW-1185">Reference proteome</keyword>
<evidence type="ECO:0000256" key="10">
    <source>
        <dbReference type="RuleBase" id="RU361207"/>
    </source>
</evidence>
<organism evidence="11 12">
    <name type="scientific">Tichowtungia aerotolerans</name>
    <dbReference type="NCBI Taxonomy" id="2697043"/>
    <lineage>
        <taxon>Bacteria</taxon>
        <taxon>Pseudomonadati</taxon>
        <taxon>Kiritimatiellota</taxon>
        <taxon>Tichowtungiia</taxon>
        <taxon>Tichowtungiales</taxon>
        <taxon>Tichowtungiaceae</taxon>
        <taxon>Tichowtungia</taxon>
    </lineage>
</organism>
<dbReference type="Proteomes" id="UP000464954">
    <property type="component" value="Chromosome"/>
</dbReference>
<dbReference type="EC" id="2.4.1.25" evidence="3 10"/>
<dbReference type="GO" id="GO:0005975">
    <property type="term" value="P:carbohydrate metabolic process"/>
    <property type="evidence" value="ECO:0007669"/>
    <property type="project" value="InterPro"/>
</dbReference>